<gene>
    <name evidence="3" type="ORF">DTER00134_LOCUS6001</name>
    <name evidence="4" type="ORF">DTER00134_LOCUS6002</name>
    <name evidence="5" type="ORF">DTER00134_LOCUS6003</name>
</gene>
<protein>
    <recommendedName>
        <fullName evidence="2">BTB domain-containing protein</fullName>
    </recommendedName>
</protein>
<name>A0A6S8IXD8_DUNTE</name>
<dbReference type="SMART" id="SM00225">
    <property type="entry name" value="BTB"/>
    <property type="match status" value="1"/>
</dbReference>
<evidence type="ECO:0000313" key="5">
    <source>
        <dbReference type="EMBL" id="CAE0490930.1"/>
    </source>
</evidence>
<dbReference type="InterPro" id="IPR011333">
    <property type="entry name" value="SKP1/BTB/POZ_sf"/>
</dbReference>
<dbReference type="EMBL" id="HBIP01010725">
    <property type="protein sequence ID" value="CAE0490929.1"/>
    <property type="molecule type" value="Transcribed_RNA"/>
</dbReference>
<dbReference type="EMBL" id="HBIP01010724">
    <property type="protein sequence ID" value="CAE0490928.1"/>
    <property type="molecule type" value="Transcribed_RNA"/>
</dbReference>
<dbReference type="Gene3D" id="3.30.710.10">
    <property type="entry name" value="Potassium Channel Kv1.1, Chain A"/>
    <property type="match status" value="1"/>
</dbReference>
<sequence length="329" mass="36588">MYHVSSLRNLSAVDVLHLEVLCIEIGCKSVIHVPRTLSVRELKEEACAELFVVSEDVDLYDFFGGQCYACLEDRLDSSLSDVRLMDRQAVLLKGRHNTPPALLSPIINTLFQTKPPDVALQLSDGTIIPVHRWILELSSTLLQDVLTHCPTPDEQRTEACGPDQQPLTVIPVPGDDRLAWVFALKLLYPVSQMRRPPITWSNIDRILALADKWNMSSVMKVCEDFLLLPTTTFSLSESDPSCVWTWLIKADRLSMTSVMRKCIATIVTSKMSSARGMATTGPGSKNFDSDDPQLDKMVKEVAVSCSPNTLTSLISALIVCKDRLQASQR</sequence>
<evidence type="ECO:0000313" key="4">
    <source>
        <dbReference type="EMBL" id="CAE0490929.1"/>
    </source>
</evidence>
<evidence type="ECO:0000256" key="1">
    <source>
        <dbReference type="ARBA" id="ARBA00004906"/>
    </source>
</evidence>
<reference evidence="5" key="1">
    <citation type="submission" date="2021-01" db="EMBL/GenBank/DDBJ databases">
        <authorList>
            <person name="Corre E."/>
            <person name="Pelletier E."/>
            <person name="Niang G."/>
            <person name="Scheremetjew M."/>
            <person name="Finn R."/>
            <person name="Kale V."/>
            <person name="Holt S."/>
            <person name="Cochrane G."/>
            <person name="Meng A."/>
            <person name="Brown T."/>
            <person name="Cohen L."/>
        </authorList>
    </citation>
    <scope>NUCLEOTIDE SEQUENCE</scope>
    <source>
        <strain evidence="5">CCMP1320</strain>
    </source>
</reference>
<accession>A0A6S8IXD8</accession>
<organism evidence="5">
    <name type="scientific">Dunaliella tertiolecta</name>
    <name type="common">Green alga</name>
    <dbReference type="NCBI Taxonomy" id="3047"/>
    <lineage>
        <taxon>Eukaryota</taxon>
        <taxon>Viridiplantae</taxon>
        <taxon>Chlorophyta</taxon>
        <taxon>core chlorophytes</taxon>
        <taxon>Chlorophyceae</taxon>
        <taxon>CS clade</taxon>
        <taxon>Chlamydomonadales</taxon>
        <taxon>Dunaliellaceae</taxon>
        <taxon>Dunaliella</taxon>
    </lineage>
</organism>
<evidence type="ECO:0000259" key="2">
    <source>
        <dbReference type="SMART" id="SM00225"/>
    </source>
</evidence>
<dbReference type="AlphaFoldDB" id="A0A6S8IXD8"/>
<feature type="domain" description="BTB" evidence="2">
    <location>
        <begin position="116"/>
        <end position="230"/>
    </location>
</feature>
<evidence type="ECO:0000313" key="3">
    <source>
        <dbReference type="EMBL" id="CAE0490928.1"/>
    </source>
</evidence>
<dbReference type="SUPFAM" id="SSF54695">
    <property type="entry name" value="POZ domain"/>
    <property type="match status" value="1"/>
</dbReference>
<dbReference type="InterPro" id="IPR000210">
    <property type="entry name" value="BTB/POZ_dom"/>
</dbReference>
<comment type="pathway">
    <text evidence="1">Protein modification; protein ubiquitination.</text>
</comment>
<proteinExistence type="predicted"/>
<dbReference type="EMBL" id="HBIP01010726">
    <property type="protein sequence ID" value="CAE0490930.1"/>
    <property type="molecule type" value="Transcribed_RNA"/>
</dbReference>